<comment type="caution">
    <text evidence="2">The sequence shown here is derived from an EMBL/GenBank/DDBJ whole genome shotgun (WGS) entry which is preliminary data.</text>
</comment>
<reference evidence="3" key="1">
    <citation type="journal article" date="2019" name="Int. J. Syst. Evol. Microbiol.">
        <title>The Global Catalogue of Microorganisms (GCM) 10K type strain sequencing project: providing services to taxonomists for standard genome sequencing and annotation.</title>
        <authorList>
            <consortium name="The Broad Institute Genomics Platform"/>
            <consortium name="The Broad Institute Genome Sequencing Center for Infectious Disease"/>
            <person name="Wu L."/>
            <person name="Ma J."/>
        </authorList>
    </citation>
    <scope>NUCLEOTIDE SEQUENCE [LARGE SCALE GENOMIC DNA]</scope>
    <source>
        <strain evidence="3">CGMCC 4.1641</strain>
    </source>
</reference>
<dbReference type="InterPro" id="IPR036689">
    <property type="entry name" value="ESAT-6-like_sf"/>
</dbReference>
<comment type="similarity">
    <text evidence="1">Belongs to the WXG100 family.</text>
</comment>
<accession>A0ABV8S5J1</accession>
<name>A0ABV8S5J1_9BACL</name>
<dbReference type="Proteomes" id="UP001595755">
    <property type="component" value="Unassembled WGS sequence"/>
</dbReference>
<organism evidence="2 3">
    <name type="scientific">Cohnella boryungensis</name>
    <dbReference type="NCBI Taxonomy" id="768479"/>
    <lineage>
        <taxon>Bacteria</taxon>
        <taxon>Bacillati</taxon>
        <taxon>Bacillota</taxon>
        <taxon>Bacilli</taxon>
        <taxon>Bacillales</taxon>
        <taxon>Paenibacillaceae</taxon>
        <taxon>Cohnella</taxon>
    </lineage>
</organism>
<dbReference type="RefSeq" id="WP_204603312.1">
    <property type="nucleotide sequence ID" value="NZ_JBHSED010000005.1"/>
</dbReference>
<dbReference type="Gene3D" id="1.10.287.1060">
    <property type="entry name" value="ESAT-6-like"/>
    <property type="match status" value="1"/>
</dbReference>
<dbReference type="NCBIfam" id="NF035934">
    <property type="entry name" value="ESAT6_2"/>
    <property type="match status" value="1"/>
</dbReference>
<protein>
    <recommendedName>
        <fullName evidence="1">ESAT-6-like protein</fullName>
    </recommendedName>
</protein>
<dbReference type="EMBL" id="JBHSED010000005">
    <property type="protein sequence ID" value="MFC4302821.1"/>
    <property type="molecule type" value="Genomic_DNA"/>
</dbReference>
<dbReference type="SUPFAM" id="SSF140453">
    <property type="entry name" value="EsxAB dimer-like"/>
    <property type="match status" value="1"/>
</dbReference>
<evidence type="ECO:0000313" key="2">
    <source>
        <dbReference type="EMBL" id="MFC4302821.1"/>
    </source>
</evidence>
<dbReference type="InterPro" id="IPR010310">
    <property type="entry name" value="T7SS_ESAT-6-like"/>
</dbReference>
<dbReference type="NCBIfam" id="TIGR03930">
    <property type="entry name" value="WXG100_ESAT6"/>
    <property type="match status" value="1"/>
</dbReference>
<keyword evidence="3" id="KW-1185">Reference proteome</keyword>
<dbReference type="Pfam" id="PF06013">
    <property type="entry name" value="WXG100"/>
    <property type="match status" value="1"/>
</dbReference>
<gene>
    <name evidence="2" type="ORF">ACFO1S_05105</name>
</gene>
<sequence length="99" mass="11037">MADGILISLGEVSKTASTIHTLNESLSAKLEEIKKEMNALEASWQSDASTTIRGKFNALAPRFEEYREVVKSYKTFLDVTVTNYDNTETKINNNASAFK</sequence>
<proteinExistence type="inferred from homology"/>
<evidence type="ECO:0000313" key="3">
    <source>
        <dbReference type="Proteomes" id="UP001595755"/>
    </source>
</evidence>
<evidence type="ECO:0000256" key="1">
    <source>
        <dbReference type="RuleBase" id="RU362001"/>
    </source>
</evidence>